<evidence type="ECO:0000313" key="3">
    <source>
        <dbReference type="Proteomes" id="UP000199095"/>
    </source>
</evidence>
<organism evidence="2 3">
    <name type="scientific">Salinibacillus kushneri</name>
    <dbReference type="NCBI Taxonomy" id="237682"/>
    <lineage>
        <taxon>Bacteria</taxon>
        <taxon>Bacillati</taxon>
        <taxon>Bacillota</taxon>
        <taxon>Bacilli</taxon>
        <taxon>Bacillales</taxon>
        <taxon>Bacillaceae</taxon>
        <taxon>Salinibacillus</taxon>
    </lineage>
</organism>
<sequence length="317" mass="36026">METIINYLENMFKNLPNTHEMLKLKEEILSNMEDKYYELKNSGKTENEAIGIVISEFGNIDELMEAYDIKKKSDEKSLPSMTEEEINDFLDENKKSAKMIGFGVFLSIIASAILVLSYQLIDMGIVTFPSTEFGNIAGLIPFFLFITVAVILFIYAGLKIEKYKHIEYGVEIDSVVQHKIQQKNEAFHSSFVRSIVTGVTLIILSPLTLIILSAFRVDYGVVFLLLMVAVGVYMIVYSGMVKDGYKKLVKIEKYSMREKEQNRVIAAANSIIWPLALCIFLITGFLFEMWGINWIIFPITALLFATFSGAYKILKSK</sequence>
<protein>
    <submittedName>
        <fullName evidence="2">Uncharacterized protein</fullName>
    </submittedName>
</protein>
<accession>A0A1I0A8L5</accession>
<keyword evidence="1" id="KW-1133">Transmembrane helix</keyword>
<feature type="transmembrane region" description="Helical" evidence="1">
    <location>
        <begin position="221"/>
        <end position="241"/>
    </location>
</feature>
<feature type="transmembrane region" description="Helical" evidence="1">
    <location>
        <begin position="292"/>
        <end position="314"/>
    </location>
</feature>
<dbReference type="EMBL" id="FOHJ01000002">
    <property type="protein sequence ID" value="SES90514.1"/>
    <property type="molecule type" value="Genomic_DNA"/>
</dbReference>
<reference evidence="3" key="1">
    <citation type="submission" date="2016-10" db="EMBL/GenBank/DDBJ databases">
        <authorList>
            <person name="Varghese N."/>
            <person name="Submissions S."/>
        </authorList>
    </citation>
    <scope>NUCLEOTIDE SEQUENCE [LARGE SCALE GENOMIC DNA]</scope>
    <source>
        <strain evidence="3">CGMCC 1.3566</strain>
    </source>
</reference>
<dbReference type="AlphaFoldDB" id="A0A1I0A8L5"/>
<feature type="transmembrane region" description="Helical" evidence="1">
    <location>
        <begin position="191"/>
        <end position="215"/>
    </location>
</feature>
<dbReference type="STRING" id="237682.SAMN05421676_10273"/>
<feature type="transmembrane region" description="Helical" evidence="1">
    <location>
        <begin position="99"/>
        <end position="121"/>
    </location>
</feature>
<dbReference type="Proteomes" id="UP000199095">
    <property type="component" value="Unassembled WGS sequence"/>
</dbReference>
<keyword evidence="1" id="KW-0812">Transmembrane</keyword>
<keyword evidence="3" id="KW-1185">Reference proteome</keyword>
<dbReference type="InterPro" id="IPR047928">
    <property type="entry name" value="Perm_prefix_1"/>
</dbReference>
<gene>
    <name evidence="2" type="ORF">SAMN05421676_10273</name>
</gene>
<evidence type="ECO:0000256" key="1">
    <source>
        <dbReference type="SAM" id="Phobius"/>
    </source>
</evidence>
<dbReference type="RefSeq" id="WP_093131766.1">
    <property type="nucleotide sequence ID" value="NZ_FOHJ01000002.1"/>
</dbReference>
<feature type="transmembrane region" description="Helical" evidence="1">
    <location>
        <begin position="262"/>
        <end position="286"/>
    </location>
</feature>
<dbReference type="OrthoDB" id="9815852at2"/>
<dbReference type="NCBIfam" id="NF038403">
    <property type="entry name" value="perm_prefix_1"/>
    <property type="match status" value="1"/>
</dbReference>
<name>A0A1I0A8L5_9BACI</name>
<proteinExistence type="predicted"/>
<evidence type="ECO:0000313" key="2">
    <source>
        <dbReference type="EMBL" id="SES90514.1"/>
    </source>
</evidence>
<feature type="transmembrane region" description="Helical" evidence="1">
    <location>
        <begin position="133"/>
        <end position="158"/>
    </location>
</feature>
<keyword evidence="1" id="KW-0472">Membrane</keyword>